<proteinExistence type="inferred from homology"/>
<evidence type="ECO:0000259" key="7">
    <source>
        <dbReference type="PROSITE" id="PS50206"/>
    </source>
</evidence>
<evidence type="ECO:0000256" key="6">
    <source>
        <dbReference type="ARBA" id="ARBA00023284"/>
    </source>
</evidence>
<dbReference type="Gene3D" id="3.40.250.10">
    <property type="entry name" value="Rhodanese-like domain"/>
    <property type="match status" value="1"/>
</dbReference>
<accession>A0ABZ3C6Q1</accession>
<evidence type="ECO:0000313" key="9">
    <source>
        <dbReference type="Proteomes" id="UP001434337"/>
    </source>
</evidence>
<keyword evidence="6" id="KW-0676">Redox-active center</keyword>
<dbReference type="InterPro" id="IPR050260">
    <property type="entry name" value="FAD-bd_OxRdtase"/>
</dbReference>
<evidence type="ECO:0000256" key="1">
    <source>
        <dbReference type="ARBA" id="ARBA00001974"/>
    </source>
</evidence>
<sequence>MRVIIIGGVAGGMSAATRLRRLNESAEIIVLERSGYVSFANCGLPYHVGGVIEERSALLLQTPASLADRFRLDVRLNTEAIEIDRGRRVVVARDARGTEELPYDKVILSPGARPLRPPIPGIERALSLRGVEDLDAIVAAAAGSRTAVVIGGGFIGVEMAENLVHRGLRVALVEALPQVMAPLDPEMAAPVHDALREHGVTLHLSDQVTAIGADTVTTASGATLPADLVIAALGVRPETRLATDAGLTLGPRGGIAVDARHRTDDPDIYAVGDAAEKVGALDGEPILVPLANTANLAGRRVADDIAGLPGTARRVLGTAIVGVFGLQVASTGVNEKRLRDAGRRHRVIHTHPSSHAGYYPGAESLALKLLVDPESDAILGAQGVGRAGVDKRIDVIATAMAGGITASGLAELELAYAPQFGSAKDPVNLLGHVADNLRSGVARSLQWHELDAAVAAGATVVDVRTPTEFAAGAIPGALPIPMDELRDRLGELPDGPLVVHCAVGVRGHTAARILTQHGRDAVNLDGGYVTWRAGTQEVGAA</sequence>
<evidence type="ECO:0000256" key="4">
    <source>
        <dbReference type="ARBA" id="ARBA00022827"/>
    </source>
</evidence>
<dbReference type="PRINTS" id="PR00368">
    <property type="entry name" value="FADPNR"/>
</dbReference>
<dbReference type="SUPFAM" id="SSF52821">
    <property type="entry name" value="Rhodanese/Cell cycle control phosphatase"/>
    <property type="match status" value="1"/>
</dbReference>
<dbReference type="InterPro" id="IPR036188">
    <property type="entry name" value="FAD/NAD-bd_sf"/>
</dbReference>
<keyword evidence="3" id="KW-0285">Flavoprotein</keyword>
<dbReference type="Gene3D" id="3.50.50.60">
    <property type="entry name" value="FAD/NAD(P)-binding domain"/>
    <property type="match status" value="2"/>
</dbReference>
<comment type="cofactor">
    <cofactor evidence="1">
        <name>FAD</name>
        <dbReference type="ChEBI" id="CHEBI:57692"/>
    </cofactor>
</comment>
<dbReference type="RefSeq" id="WP_342372139.1">
    <property type="nucleotide sequence ID" value="NZ_CP115965.1"/>
</dbReference>
<dbReference type="InterPro" id="IPR036873">
    <property type="entry name" value="Rhodanese-like_dom_sf"/>
</dbReference>
<dbReference type="Pfam" id="PF07992">
    <property type="entry name" value="Pyr_redox_2"/>
    <property type="match status" value="1"/>
</dbReference>
<dbReference type="InterPro" id="IPR001763">
    <property type="entry name" value="Rhodanese-like_dom"/>
</dbReference>
<keyword evidence="9" id="KW-1185">Reference proteome</keyword>
<comment type="similarity">
    <text evidence="2">Belongs to the class-III pyridine nucleotide-disulfide oxidoreductase family.</text>
</comment>
<feature type="domain" description="Rhodanese" evidence="7">
    <location>
        <begin position="454"/>
        <end position="540"/>
    </location>
</feature>
<reference evidence="8 9" key="1">
    <citation type="journal article" date="2023" name="Environ Microbiome">
        <title>A coral-associated actinobacterium mitigates coral bleaching under heat stress.</title>
        <authorList>
            <person name="Li J."/>
            <person name="Zou Y."/>
            <person name="Li Q."/>
            <person name="Zhang J."/>
            <person name="Bourne D.G."/>
            <person name="Lyu Y."/>
            <person name="Liu C."/>
            <person name="Zhang S."/>
        </authorList>
    </citation>
    <scope>NUCLEOTIDE SEQUENCE [LARGE SCALE GENOMIC DNA]</scope>
    <source>
        <strain evidence="8 9">SCSIO 13291</strain>
    </source>
</reference>
<dbReference type="SUPFAM" id="SSF51905">
    <property type="entry name" value="FAD/NAD(P)-binding domain"/>
    <property type="match status" value="1"/>
</dbReference>
<dbReference type="PROSITE" id="PS50206">
    <property type="entry name" value="RHODANESE_3"/>
    <property type="match status" value="1"/>
</dbReference>
<name>A0ABZ3C6Q1_9ACTN</name>
<dbReference type="PRINTS" id="PR00411">
    <property type="entry name" value="PNDRDTASEI"/>
</dbReference>
<evidence type="ECO:0000256" key="2">
    <source>
        <dbReference type="ARBA" id="ARBA00009130"/>
    </source>
</evidence>
<dbReference type="PANTHER" id="PTHR43429">
    <property type="entry name" value="PYRIDINE NUCLEOTIDE-DISULFIDE OXIDOREDUCTASE DOMAIN-CONTAINING"/>
    <property type="match status" value="1"/>
</dbReference>
<dbReference type="PANTHER" id="PTHR43429:SF1">
    <property type="entry name" value="NAD(P)H SULFUR OXIDOREDUCTASE (COA-DEPENDENT)"/>
    <property type="match status" value="1"/>
</dbReference>
<dbReference type="InterPro" id="IPR023753">
    <property type="entry name" value="FAD/NAD-binding_dom"/>
</dbReference>
<dbReference type="Pfam" id="PF02852">
    <property type="entry name" value="Pyr_redox_dim"/>
    <property type="match status" value="1"/>
</dbReference>
<gene>
    <name evidence="8" type="ORF">PCC79_13535</name>
</gene>
<dbReference type="SUPFAM" id="SSF55424">
    <property type="entry name" value="FAD/NAD-linked reductases, dimerisation (C-terminal) domain"/>
    <property type="match status" value="1"/>
</dbReference>
<keyword evidence="4" id="KW-0274">FAD</keyword>
<dbReference type="InterPro" id="IPR004099">
    <property type="entry name" value="Pyr_nucl-diS_OxRdtase_dimer"/>
</dbReference>
<dbReference type="Proteomes" id="UP001434337">
    <property type="component" value="Chromosome"/>
</dbReference>
<dbReference type="EMBL" id="CP115965">
    <property type="protein sequence ID" value="WZW97904.1"/>
    <property type="molecule type" value="Genomic_DNA"/>
</dbReference>
<evidence type="ECO:0000256" key="5">
    <source>
        <dbReference type="ARBA" id="ARBA00023002"/>
    </source>
</evidence>
<evidence type="ECO:0000313" key="8">
    <source>
        <dbReference type="EMBL" id="WZW97904.1"/>
    </source>
</evidence>
<protein>
    <submittedName>
        <fullName evidence="8">FAD-dependent oxidoreductase</fullName>
    </submittedName>
</protein>
<organism evidence="8 9">
    <name type="scientific">Propioniciclava soli</name>
    <dbReference type="NCBI Taxonomy" id="2775081"/>
    <lineage>
        <taxon>Bacteria</taxon>
        <taxon>Bacillati</taxon>
        <taxon>Actinomycetota</taxon>
        <taxon>Actinomycetes</taxon>
        <taxon>Propionibacteriales</taxon>
        <taxon>Propionibacteriaceae</taxon>
        <taxon>Propioniciclava</taxon>
    </lineage>
</organism>
<dbReference type="InterPro" id="IPR016156">
    <property type="entry name" value="FAD/NAD-linked_Rdtase_dimer_sf"/>
</dbReference>
<dbReference type="Pfam" id="PF00581">
    <property type="entry name" value="Rhodanese"/>
    <property type="match status" value="1"/>
</dbReference>
<evidence type="ECO:0000256" key="3">
    <source>
        <dbReference type="ARBA" id="ARBA00022630"/>
    </source>
</evidence>
<keyword evidence="5" id="KW-0560">Oxidoreductase</keyword>
<dbReference type="SMART" id="SM00450">
    <property type="entry name" value="RHOD"/>
    <property type="match status" value="1"/>
</dbReference>